<keyword evidence="1" id="KW-1133">Transmembrane helix</keyword>
<keyword evidence="1" id="KW-0812">Transmembrane</keyword>
<keyword evidence="3" id="KW-1185">Reference proteome</keyword>
<feature type="transmembrane region" description="Helical" evidence="1">
    <location>
        <begin position="61"/>
        <end position="81"/>
    </location>
</feature>
<sequence>MHPKQPPALLGELVRHTVGKRAAIRLKGTGPKLRELPSDPLAHTLRPRGTIMNTFATRKRAVGMATLAALTTLTAIAAMTAPARAASGRCVLTITADAYSPGFWRANNNCAPASPSDKLVQSVYWGADWPDVDDYLNIDFRYPTMNHTFTTVGAYFDEDFTGSDEVYTENRFVRPNGSRYTVKSNEVHKRF</sequence>
<organism evidence="2 3">
    <name type="scientific">Acrocarpospora corrugata</name>
    <dbReference type="NCBI Taxonomy" id="35763"/>
    <lineage>
        <taxon>Bacteria</taxon>
        <taxon>Bacillati</taxon>
        <taxon>Actinomycetota</taxon>
        <taxon>Actinomycetes</taxon>
        <taxon>Streptosporangiales</taxon>
        <taxon>Streptosporangiaceae</taxon>
        <taxon>Acrocarpospora</taxon>
    </lineage>
</organism>
<dbReference type="AlphaFoldDB" id="A0A5M3W5A8"/>
<comment type="caution">
    <text evidence="2">The sequence shown here is derived from an EMBL/GenBank/DDBJ whole genome shotgun (WGS) entry which is preliminary data.</text>
</comment>
<evidence type="ECO:0000313" key="3">
    <source>
        <dbReference type="Proteomes" id="UP000334990"/>
    </source>
</evidence>
<proteinExistence type="predicted"/>
<accession>A0A5M3W5A8</accession>
<evidence type="ECO:0000313" key="2">
    <source>
        <dbReference type="EMBL" id="GES02453.1"/>
    </source>
</evidence>
<reference evidence="2 3" key="1">
    <citation type="submission" date="2019-10" db="EMBL/GenBank/DDBJ databases">
        <title>Whole genome shotgun sequence of Acrocarpospora corrugata NBRC 13972.</title>
        <authorList>
            <person name="Ichikawa N."/>
            <person name="Kimura A."/>
            <person name="Kitahashi Y."/>
            <person name="Komaki H."/>
            <person name="Oguchi A."/>
        </authorList>
    </citation>
    <scope>NUCLEOTIDE SEQUENCE [LARGE SCALE GENOMIC DNA]</scope>
    <source>
        <strain evidence="2 3">NBRC 13972</strain>
    </source>
</reference>
<name>A0A5M3W5A8_9ACTN</name>
<keyword evidence="1" id="KW-0472">Membrane</keyword>
<dbReference type="Proteomes" id="UP000334990">
    <property type="component" value="Unassembled WGS sequence"/>
</dbReference>
<gene>
    <name evidence="2" type="ORF">Acor_45190</name>
</gene>
<protein>
    <submittedName>
        <fullName evidence="2">Uncharacterized protein</fullName>
    </submittedName>
</protein>
<dbReference type="EMBL" id="BLAD01000058">
    <property type="protein sequence ID" value="GES02453.1"/>
    <property type="molecule type" value="Genomic_DNA"/>
</dbReference>
<evidence type="ECO:0000256" key="1">
    <source>
        <dbReference type="SAM" id="Phobius"/>
    </source>
</evidence>